<dbReference type="Pfam" id="PF24734">
    <property type="entry name" value="DUF7685"/>
    <property type="match status" value="1"/>
</dbReference>
<evidence type="ECO:0000259" key="1">
    <source>
        <dbReference type="Pfam" id="PF24734"/>
    </source>
</evidence>
<organism evidence="4 5">
    <name type="scientific">Dechloromonas agitata</name>
    <dbReference type="NCBI Taxonomy" id="73030"/>
    <lineage>
        <taxon>Bacteria</taxon>
        <taxon>Pseudomonadati</taxon>
        <taxon>Pseudomonadota</taxon>
        <taxon>Betaproteobacteria</taxon>
        <taxon>Rhodocyclales</taxon>
        <taxon>Azonexaceae</taxon>
        <taxon>Dechloromonas</taxon>
    </lineage>
</organism>
<dbReference type="Proteomes" id="UP000718593">
    <property type="component" value="Unassembled WGS sequence"/>
</dbReference>
<accession>A0A930BSY9</accession>
<dbReference type="InterPro" id="IPR056130">
    <property type="entry name" value="DUF7713"/>
</dbReference>
<name>A0A930BSY9_9RHOO</name>
<feature type="domain" description="DUF7713" evidence="3">
    <location>
        <begin position="126"/>
        <end position="191"/>
    </location>
</feature>
<evidence type="ECO:0000313" key="4">
    <source>
        <dbReference type="EMBL" id="MBF1165514.1"/>
    </source>
</evidence>
<dbReference type="InterPro" id="IPR056102">
    <property type="entry name" value="DUF7685"/>
</dbReference>
<sequence>MRQVQCEGCGESTPDYDIVSYGTTGQGYRDLCSRCFNAEVAKHTGHENFASIRFEPIGTVDRAGEKHEFHFQTRLLGNIVALDAFELRDGSPAGYRFQVVGQPSDDVFVLLGRLIEKMRRALSTQHLTDGEYGLQIADRTVHGRIEWDDSAAERTPLVVVDGREISWEDFGRMLMTFEGWQFKLDISDPSEEL</sequence>
<feature type="domain" description="DUF7685" evidence="1">
    <location>
        <begin position="5"/>
        <end position="45"/>
    </location>
</feature>
<proteinExistence type="predicted"/>
<gene>
    <name evidence="4" type="ORF">HXL68_10775</name>
</gene>
<evidence type="ECO:0000259" key="3">
    <source>
        <dbReference type="Pfam" id="PF24828"/>
    </source>
</evidence>
<dbReference type="InterPro" id="IPR056103">
    <property type="entry name" value="DUF7686"/>
</dbReference>
<dbReference type="EMBL" id="JABZMI010000220">
    <property type="protein sequence ID" value="MBF1165514.1"/>
    <property type="molecule type" value="Genomic_DNA"/>
</dbReference>
<dbReference type="Pfam" id="PF24828">
    <property type="entry name" value="DUF7713"/>
    <property type="match status" value="1"/>
</dbReference>
<feature type="domain" description="DUF7686" evidence="2">
    <location>
        <begin position="53"/>
        <end position="123"/>
    </location>
</feature>
<evidence type="ECO:0000313" key="5">
    <source>
        <dbReference type="Proteomes" id="UP000718593"/>
    </source>
</evidence>
<evidence type="ECO:0000259" key="2">
    <source>
        <dbReference type="Pfam" id="PF24735"/>
    </source>
</evidence>
<dbReference type="Pfam" id="PF24735">
    <property type="entry name" value="DUF7686"/>
    <property type="match status" value="1"/>
</dbReference>
<protein>
    <submittedName>
        <fullName evidence="4">Uncharacterized protein</fullName>
    </submittedName>
</protein>
<comment type="caution">
    <text evidence="4">The sequence shown here is derived from an EMBL/GenBank/DDBJ whole genome shotgun (WGS) entry which is preliminary data.</text>
</comment>
<reference evidence="4" key="1">
    <citation type="submission" date="2020-04" db="EMBL/GenBank/DDBJ databases">
        <title>Deep metagenomics examines the oral microbiome during advanced dental caries in children, revealing novel taxa and co-occurrences with host molecules.</title>
        <authorList>
            <person name="Baker J.L."/>
            <person name="Morton J.T."/>
            <person name="Dinis M."/>
            <person name="Alvarez R."/>
            <person name="Tran N.C."/>
            <person name="Knight R."/>
            <person name="Edlund A."/>
        </authorList>
    </citation>
    <scope>NUCLEOTIDE SEQUENCE</scope>
    <source>
        <strain evidence="4">JCVI_32_bin.24</strain>
    </source>
</reference>
<dbReference type="AlphaFoldDB" id="A0A930BSY9"/>